<protein>
    <recommendedName>
        <fullName evidence="3">Band 7 domain-containing protein</fullName>
    </recommendedName>
</protein>
<dbReference type="InterPro" id="IPR001107">
    <property type="entry name" value="Band_7"/>
</dbReference>
<feature type="domain" description="Band 7" evidence="3">
    <location>
        <begin position="50"/>
        <end position="268"/>
    </location>
</feature>
<evidence type="ECO:0000256" key="2">
    <source>
        <dbReference type="SAM" id="Phobius"/>
    </source>
</evidence>
<evidence type="ECO:0000259" key="3">
    <source>
        <dbReference type="Pfam" id="PF01145"/>
    </source>
</evidence>
<sequence length="304" mass="34442">MDQVQPNSMNNNQKYFNSKKIINSKLSRVIFGGIILLALIVWIFGNNKAGYYQVLQKWPGGELEIVQEPGVYWQGPFSTVTEFKISDTVSFVDKYEEGEEEKIKTGWGMKVIFKDNGDGVINGVVRYSLPPDKEKMKKIMKIARTEAILKKIIAANINTVLNLVASSYKSGESVRERGRLIRDVFDALQNGLIAYEKKIVENNIVMSSITSGSEIKRVPGLTSKFGIAFNNFILKSVDYDRQTQTKLDEHRLLEQQRNNAVLAAEKLKQETITAQAEEEKLMAETSAQEEHKKLEAQIRAETEK</sequence>
<keyword evidence="2" id="KW-0812">Transmembrane</keyword>
<feature type="transmembrane region" description="Helical" evidence="2">
    <location>
        <begin position="26"/>
        <end position="45"/>
    </location>
</feature>
<feature type="non-terminal residue" evidence="4">
    <location>
        <position position="304"/>
    </location>
</feature>
<accession>A0A382HFN7</accession>
<dbReference type="AlphaFoldDB" id="A0A382HFN7"/>
<reference evidence="4" key="1">
    <citation type="submission" date="2018-05" db="EMBL/GenBank/DDBJ databases">
        <authorList>
            <person name="Lanie J.A."/>
            <person name="Ng W.-L."/>
            <person name="Kazmierczak K.M."/>
            <person name="Andrzejewski T.M."/>
            <person name="Davidsen T.M."/>
            <person name="Wayne K.J."/>
            <person name="Tettelin H."/>
            <person name="Glass J.I."/>
            <person name="Rusch D."/>
            <person name="Podicherti R."/>
            <person name="Tsui H.-C.T."/>
            <person name="Winkler M.E."/>
        </authorList>
    </citation>
    <scope>NUCLEOTIDE SEQUENCE</scope>
</reference>
<name>A0A382HFN7_9ZZZZ</name>
<keyword evidence="2" id="KW-0472">Membrane</keyword>
<dbReference type="Pfam" id="PF01145">
    <property type="entry name" value="Band_7"/>
    <property type="match status" value="1"/>
</dbReference>
<dbReference type="EMBL" id="UINC01061024">
    <property type="protein sequence ID" value="SVB86154.1"/>
    <property type="molecule type" value="Genomic_DNA"/>
</dbReference>
<proteinExistence type="predicted"/>
<feature type="region of interest" description="Disordered" evidence="1">
    <location>
        <begin position="281"/>
        <end position="304"/>
    </location>
</feature>
<evidence type="ECO:0000256" key="1">
    <source>
        <dbReference type="SAM" id="MobiDB-lite"/>
    </source>
</evidence>
<evidence type="ECO:0000313" key="4">
    <source>
        <dbReference type="EMBL" id="SVB86154.1"/>
    </source>
</evidence>
<gene>
    <name evidence="4" type="ORF">METZ01_LOCUS239008</name>
</gene>
<organism evidence="4">
    <name type="scientific">marine metagenome</name>
    <dbReference type="NCBI Taxonomy" id="408172"/>
    <lineage>
        <taxon>unclassified sequences</taxon>
        <taxon>metagenomes</taxon>
        <taxon>ecological metagenomes</taxon>
    </lineage>
</organism>
<keyword evidence="2" id="KW-1133">Transmembrane helix</keyword>